<dbReference type="Gene3D" id="3.40.50.300">
    <property type="entry name" value="P-loop containing nucleotide triphosphate hydrolases"/>
    <property type="match status" value="1"/>
</dbReference>
<dbReference type="RefSeq" id="WP_274265935.1">
    <property type="nucleotide sequence ID" value="NZ_CP117880.1"/>
</dbReference>
<dbReference type="Proteomes" id="UP001221558">
    <property type="component" value="Chromosome"/>
</dbReference>
<organism evidence="1 2">
    <name type="scientific">Sphingobacterium oryzagri</name>
    <dbReference type="NCBI Taxonomy" id="3025669"/>
    <lineage>
        <taxon>Bacteria</taxon>
        <taxon>Pseudomonadati</taxon>
        <taxon>Bacteroidota</taxon>
        <taxon>Sphingobacteriia</taxon>
        <taxon>Sphingobacteriales</taxon>
        <taxon>Sphingobacteriaceae</taxon>
        <taxon>Sphingobacterium</taxon>
    </lineage>
</organism>
<reference evidence="1 2" key="1">
    <citation type="submission" date="2023-02" db="EMBL/GenBank/DDBJ databases">
        <title>Genome sequence of Sphingobacterium sp. KACC 22765.</title>
        <authorList>
            <person name="Kim S."/>
            <person name="Heo J."/>
            <person name="Kwon S.-W."/>
        </authorList>
    </citation>
    <scope>NUCLEOTIDE SEQUENCE [LARGE SCALE GENOMIC DNA]</scope>
    <source>
        <strain evidence="1 2">KACC 22765</strain>
    </source>
</reference>
<dbReference type="InterPro" id="IPR017026">
    <property type="entry name" value="ImuA"/>
</dbReference>
<dbReference type="SUPFAM" id="SSF52540">
    <property type="entry name" value="P-loop containing nucleoside triphosphate hydrolases"/>
    <property type="match status" value="1"/>
</dbReference>
<gene>
    <name evidence="1" type="ORF">PQ465_12910</name>
</gene>
<evidence type="ECO:0000313" key="2">
    <source>
        <dbReference type="Proteomes" id="UP001221558"/>
    </source>
</evidence>
<sequence>MANKQQVIEALQQKILTWQGYKEIKKNTTRVGFGAFESAFPGQAFPTGTIHEFITDSQEEEAATTGFVGGLLSVLMHNTAVCLWISNSHTVFPAAIQNFGIAPDRIVFVCMHKEQDILWALEESLKCSSLCCVIAEISDLDFIQSRRLQLAVEKSRVTGLLLRKAARVRMSTVCAVRWHVKPLPSKIIDELPGIGFPVWGVNLLKVKNGNPSHWQVTWQAHQFIPERLDKKPVQRSIRPNLKVS</sequence>
<dbReference type="EMBL" id="CP117880">
    <property type="protein sequence ID" value="WDF67205.1"/>
    <property type="molecule type" value="Genomic_DNA"/>
</dbReference>
<proteinExistence type="predicted"/>
<protein>
    <submittedName>
        <fullName evidence="1">Error-prone repair protein ImuA</fullName>
    </submittedName>
</protein>
<dbReference type="PIRSF" id="PIRSF034285">
    <property type="entry name" value="UCP034285"/>
    <property type="match status" value="1"/>
</dbReference>
<dbReference type="InterPro" id="IPR027417">
    <property type="entry name" value="P-loop_NTPase"/>
</dbReference>
<keyword evidence="2" id="KW-1185">Reference proteome</keyword>
<accession>A0ABY7WCK8</accession>
<name>A0ABY7WCK8_9SPHI</name>
<evidence type="ECO:0000313" key="1">
    <source>
        <dbReference type="EMBL" id="WDF67205.1"/>
    </source>
</evidence>